<organism evidence="3 4">
    <name type="scientific">Aggregatimonas sangjinii</name>
    <dbReference type="NCBI Taxonomy" id="2583587"/>
    <lineage>
        <taxon>Bacteria</taxon>
        <taxon>Pseudomonadati</taxon>
        <taxon>Bacteroidota</taxon>
        <taxon>Flavobacteriia</taxon>
        <taxon>Flavobacteriales</taxon>
        <taxon>Flavobacteriaceae</taxon>
        <taxon>Aggregatimonas</taxon>
    </lineage>
</organism>
<dbReference type="RefSeq" id="WP_138853300.1">
    <property type="nucleotide sequence ID" value="NZ_CP040710.1"/>
</dbReference>
<dbReference type="PANTHER" id="PTHR35861:SF1">
    <property type="entry name" value="PHAGE TAIL SHEATH PROTEIN"/>
    <property type="match status" value="1"/>
</dbReference>
<evidence type="ECO:0000256" key="1">
    <source>
        <dbReference type="ARBA" id="ARBA00008005"/>
    </source>
</evidence>
<protein>
    <submittedName>
        <fullName evidence="3">Phage tail protein</fullName>
    </submittedName>
</protein>
<dbReference type="Proteomes" id="UP000310017">
    <property type="component" value="Chromosome"/>
</dbReference>
<dbReference type="Gene3D" id="3.40.50.11780">
    <property type="match status" value="2"/>
</dbReference>
<reference evidence="3 4" key="1">
    <citation type="submission" date="2019-05" db="EMBL/GenBank/DDBJ databases">
        <title>Genome sequencing of F202Z8.</title>
        <authorList>
            <person name="Kwon Y.M."/>
        </authorList>
    </citation>
    <scope>NUCLEOTIDE SEQUENCE [LARGE SCALE GENOMIC DNA]</scope>
    <source>
        <strain evidence="3 4">F202Z8</strain>
    </source>
</reference>
<accession>A0A5B7SQW7</accession>
<dbReference type="OrthoDB" id="9767864at2"/>
<feature type="domain" description="Tail sheath protein C-terminal" evidence="2">
    <location>
        <begin position="586"/>
        <end position="690"/>
    </location>
</feature>
<dbReference type="AlphaFoldDB" id="A0A5B7SQW7"/>
<sequence length="697" mass="76075">MATVFKTPGVYVEEIPKLPPSVAQVETAIPAFVGYTEKAEERGESLLMKPTRISSLLEFRELYGGDHAIDSVSIVVDENNNYAVDSVSIANTERYLLYDSLRLFFDNGGGDCYIVSVGLYGTAPVYGDENDSTNPGLRTGVKALEKFDEPTIILFPDAVNVVTGGADDGNFYSLQQMALEQCAKLQDRVGLFDLKENITEDLDEAIQNFRNNIGINNLKYGGAYTPYVVATYPREVDIAHFQDGITEISTAAVTLRDLSSDSDHLALLDDYDAAAAQVTVVSDYITEIKEANETVGGRYGDFDGAATAAPSLKEKFLIYKRSVDAAADSTEARERITGLFNFCRNTINGFQDLYEDLDSASQIYNDVNTYAKANSMWRGGACGIIKIDKNADVRVMTGLASIAAVHALYVDDGGDPISLDWLGVPAMTNITMSPKDYGDPTDLPSNVSIAKQIANDVLGEFEKLIAFADAVTAAADGYKDAVQDQLYLQHPILNSIKENITRTINTLPPSGAIAGIYAKVDNTRGVWKAPANVSLNSVSKPSVVISHEDQANINVDAVAGKSINAIRTFIGKGPLVWGARTLAGNDNEWRYISVRRFFNMVEESCKKATEPFVFEPNDANTWIKVQTMIENFLTLQWRQGALQGAKPEHAFYVAVGLGKTMSAQDILEGRMIVEIGMAVVRPAEFIILQFSHKLAES</sequence>
<evidence type="ECO:0000313" key="4">
    <source>
        <dbReference type="Proteomes" id="UP000310017"/>
    </source>
</evidence>
<gene>
    <name evidence="3" type="ORF">FGM00_12855</name>
</gene>
<dbReference type="PANTHER" id="PTHR35861">
    <property type="match status" value="1"/>
</dbReference>
<evidence type="ECO:0000259" key="2">
    <source>
        <dbReference type="Pfam" id="PF17482"/>
    </source>
</evidence>
<dbReference type="KEGG" id="asag:FGM00_12855"/>
<dbReference type="EMBL" id="CP040710">
    <property type="protein sequence ID" value="QCX00957.1"/>
    <property type="molecule type" value="Genomic_DNA"/>
</dbReference>
<dbReference type="InterPro" id="IPR020287">
    <property type="entry name" value="Tail_sheath_C"/>
</dbReference>
<comment type="similarity">
    <text evidence="1">Belongs to the myoviridae tail sheath protein family.</text>
</comment>
<name>A0A5B7SQW7_9FLAO</name>
<keyword evidence="4" id="KW-1185">Reference proteome</keyword>
<dbReference type="InterPro" id="IPR052042">
    <property type="entry name" value="Tail_sheath_structural"/>
</dbReference>
<proteinExistence type="inferred from homology"/>
<dbReference type="Pfam" id="PF17482">
    <property type="entry name" value="Phage_sheath_1C"/>
    <property type="match status" value="1"/>
</dbReference>
<evidence type="ECO:0000313" key="3">
    <source>
        <dbReference type="EMBL" id="QCX00957.1"/>
    </source>
</evidence>